<feature type="transmembrane region" description="Helical" evidence="5">
    <location>
        <begin position="307"/>
        <end position="325"/>
    </location>
</feature>
<keyword evidence="3 5" id="KW-1133">Transmembrane helix</keyword>
<dbReference type="PANTHER" id="PTHR37422">
    <property type="entry name" value="TEICHURONIC ACID BIOSYNTHESIS PROTEIN TUAE"/>
    <property type="match status" value="1"/>
</dbReference>
<evidence type="ECO:0000256" key="5">
    <source>
        <dbReference type="SAM" id="Phobius"/>
    </source>
</evidence>
<feature type="transmembrane region" description="Helical" evidence="5">
    <location>
        <begin position="33"/>
        <end position="49"/>
    </location>
</feature>
<feature type="transmembrane region" description="Helical" evidence="5">
    <location>
        <begin position="61"/>
        <end position="83"/>
    </location>
</feature>
<name>I0I8S6_CALAS</name>
<feature type="transmembrane region" description="Helical" evidence="5">
    <location>
        <begin position="238"/>
        <end position="259"/>
    </location>
</feature>
<dbReference type="PATRIC" id="fig|926550.5.peg.3905"/>
<dbReference type="eggNOG" id="COG3307">
    <property type="taxonomic scope" value="Bacteria"/>
</dbReference>
<evidence type="ECO:0000313" key="9">
    <source>
        <dbReference type="Proteomes" id="UP000007880"/>
    </source>
</evidence>
<dbReference type="AlphaFoldDB" id="I0I8S6"/>
<dbReference type="PANTHER" id="PTHR37422:SF13">
    <property type="entry name" value="LIPOPOLYSACCHARIDE BIOSYNTHESIS PROTEIN PA4999-RELATED"/>
    <property type="match status" value="1"/>
</dbReference>
<dbReference type="Pfam" id="PF04932">
    <property type="entry name" value="Wzy_C"/>
    <property type="match status" value="1"/>
</dbReference>
<evidence type="ECO:0000256" key="1">
    <source>
        <dbReference type="ARBA" id="ARBA00004141"/>
    </source>
</evidence>
<protein>
    <recommendedName>
        <fullName evidence="7">O-antigen ligase-related domain-containing protein</fullName>
    </recommendedName>
</protein>
<feature type="domain" description="O-antigen ligase-related" evidence="7">
    <location>
        <begin position="138"/>
        <end position="287"/>
    </location>
</feature>
<feature type="signal peptide" evidence="6">
    <location>
        <begin position="1"/>
        <end position="19"/>
    </location>
</feature>
<dbReference type="InterPro" id="IPR051533">
    <property type="entry name" value="WaaL-like"/>
</dbReference>
<organism evidence="8 9">
    <name type="scientific">Caldilinea aerophila (strain DSM 14535 / JCM 11387 / NBRC 104270 / STL-6-O1)</name>
    <dbReference type="NCBI Taxonomy" id="926550"/>
    <lineage>
        <taxon>Bacteria</taxon>
        <taxon>Bacillati</taxon>
        <taxon>Chloroflexota</taxon>
        <taxon>Caldilineae</taxon>
        <taxon>Caldilineales</taxon>
        <taxon>Caldilineaceae</taxon>
        <taxon>Caldilinea</taxon>
    </lineage>
</organism>
<keyword evidence="6" id="KW-0732">Signal</keyword>
<proteinExistence type="predicted"/>
<dbReference type="STRING" id="926550.CLDAP_36240"/>
<dbReference type="Gene3D" id="1.25.40.10">
    <property type="entry name" value="Tetratricopeptide repeat domain"/>
    <property type="match status" value="1"/>
</dbReference>
<dbReference type="eggNOG" id="COG4783">
    <property type="taxonomic scope" value="Bacteria"/>
</dbReference>
<comment type="subcellular location">
    <subcellularLocation>
        <location evidence="1">Membrane</location>
        <topology evidence="1">Multi-pass membrane protein</topology>
    </subcellularLocation>
</comment>
<dbReference type="Proteomes" id="UP000007880">
    <property type="component" value="Chromosome"/>
</dbReference>
<dbReference type="SUPFAM" id="SSF48452">
    <property type="entry name" value="TPR-like"/>
    <property type="match status" value="1"/>
</dbReference>
<keyword evidence="2 5" id="KW-0812">Transmembrane</keyword>
<feature type="transmembrane region" description="Helical" evidence="5">
    <location>
        <begin position="103"/>
        <end position="122"/>
    </location>
</feature>
<evidence type="ECO:0000256" key="2">
    <source>
        <dbReference type="ARBA" id="ARBA00022692"/>
    </source>
</evidence>
<sequence length="549" mass="58998">MLGASYGFTLSLFAATVVAASIAYDEGKASERFYALLGGFVIVFIAPWIGRYCSTRTTIQVLGGVAGLVVAFVSALYLQQGWGAVNFAWSFLPEWASGPSDNLVAQILAVTLPVSGATLWIAAVQKRGLLSLLLGALVGCGAIALVATGSRGASLGLLVAGGMVGYGWLREAALNRRFQSRWLWLLDGAVWLSVVGAALVYVALVASPKLDAQLGLQDASALSRLDLWRSSLPLVADYYFTGSGLGTAVMVYATYAYLLHVPYLYHAHNFYLHLALEQGVVALLAWLGLVATTAIYTLGALRIAGRTMRIFLIGGLTGLCAFLVHSLFEAELFYSSLAAFVFFTPAALLWSASTAYEAALEGLQSTQFSSPLVGAGMIAGLMAPLLLAILVSGGTARWEANLGAVLQTQVELGTYQRPPWSFQDEVRRRLGAELKPAEEYFEAALALDPAQPTAHRRLGAIALAQGAFAQAKAHLLAAHAADPRDRATRQMLGEIYALEGDVDAAVQMWRGLDLSQGQLMVREWWYQAFGEPEQVEKLNNAIYAYQRLR</sequence>
<evidence type="ECO:0000256" key="3">
    <source>
        <dbReference type="ARBA" id="ARBA00022989"/>
    </source>
</evidence>
<evidence type="ECO:0000313" key="8">
    <source>
        <dbReference type="EMBL" id="BAM01664.1"/>
    </source>
</evidence>
<evidence type="ECO:0000256" key="6">
    <source>
        <dbReference type="SAM" id="SignalP"/>
    </source>
</evidence>
<dbReference type="RefSeq" id="WP_014434890.1">
    <property type="nucleotide sequence ID" value="NC_017079.1"/>
</dbReference>
<keyword evidence="9" id="KW-1185">Reference proteome</keyword>
<feature type="chain" id="PRO_5003628961" description="O-antigen ligase-related domain-containing protein" evidence="6">
    <location>
        <begin position="20"/>
        <end position="549"/>
    </location>
</feature>
<keyword evidence="4 5" id="KW-0472">Membrane</keyword>
<evidence type="ECO:0000259" key="7">
    <source>
        <dbReference type="Pfam" id="PF04932"/>
    </source>
</evidence>
<feature type="transmembrane region" description="Helical" evidence="5">
    <location>
        <begin position="182"/>
        <end position="204"/>
    </location>
</feature>
<dbReference type="KEGG" id="cap:CLDAP_36240"/>
<feature type="transmembrane region" description="Helical" evidence="5">
    <location>
        <begin position="153"/>
        <end position="170"/>
    </location>
</feature>
<dbReference type="InterPro" id="IPR011990">
    <property type="entry name" value="TPR-like_helical_dom_sf"/>
</dbReference>
<dbReference type="InterPro" id="IPR007016">
    <property type="entry name" value="O-antigen_ligase-rel_domated"/>
</dbReference>
<accession>I0I8S6</accession>
<dbReference type="GO" id="GO:0016020">
    <property type="term" value="C:membrane"/>
    <property type="evidence" value="ECO:0007669"/>
    <property type="project" value="UniProtKB-SubCell"/>
</dbReference>
<feature type="transmembrane region" description="Helical" evidence="5">
    <location>
        <begin position="332"/>
        <end position="352"/>
    </location>
</feature>
<dbReference type="EMBL" id="AP012337">
    <property type="protein sequence ID" value="BAM01664.1"/>
    <property type="molecule type" value="Genomic_DNA"/>
</dbReference>
<feature type="transmembrane region" description="Helical" evidence="5">
    <location>
        <begin position="372"/>
        <end position="391"/>
    </location>
</feature>
<gene>
    <name evidence="8" type="ordered locus">CLDAP_36240</name>
</gene>
<feature type="transmembrane region" description="Helical" evidence="5">
    <location>
        <begin position="129"/>
        <end position="147"/>
    </location>
</feature>
<evidence type="ECO:0000256" key="4">
    <source>
        <dbReference type="ARBA" id="ARBA00023136"/>
    </source>
</evidence>
<feature type="transmembrane region" description="Helical" evidence="5">
    <location>
        <begin position="280"/>
        <end position="301"/>
    </location>
</feature>
<reference evidence="8 9" key="1">
    <citation type="submission" date="2012-02" db="EMBL/GenBank/DDBJ databases">
        <title>Complete genome sequence of Caldilinea aerophila DSM 14535 (= NBRC 102666).</title>
        <authorList>
            <person name="Oguchi A."/>
            <person name="Hosoyama A."/>
            <person name="Sekine M."/>
            <person name="Fukai R."/>
            <person name="Kato Y."/>
            <person name="Nakamura S."/>
            <person name="Hanada S."/>
            <person name="Yamazaki S."/>
            <person name="Fujita N."/>
        </authorList>
    </citation>
    <scope>NUCLEOTIDE SEQUENCE [LARGE SCALE GENOMIC DNA]</scope>
    <source>
        <strain evidence="9">DSM 14535 / JCM 11387 / NBRC 104270 / STL-6-O1</strain>
    </source>
</reference>
<dbReference type="HOGENOM" id="CLU_495827_0_0_0"/>